<dbReference type="GO" id="GO:0005829">
    <property type="term" value="C:cytosol"/>
    <property type="evidence" value="ECO:0007669"/>
    <property type="project" value="TreeGrafter"/>
</dbReference>
<evidence type="ECO:0000313" key="4">
    <source>
        <dbReference type="Proteomes" id="UP000199159"/>
    </source>
</evidence>
<dbReference type="STRING" id="930152.SAMN05216565_106218"/>
<evidence type="ECO:0000313" key="3">
    <source>
        <dbReference type="EMBL" id="SDP76600.1"/>
    </source>
</evidence>
<evidence type="ECO:0000256" key="1">
    <source>
        <dbReference type="ARBA" id="ARBA00023125"/>
    </source>
</evidence>
<dbReference type="EMBL" id="FNJU01000006">
    <property type="protein sequence ID" value="SDP76600.1"/>
    <property type="molecule type" value="Genomic_DNA"/>
</dbReference>
<dbReference type="AlphaFoldDB" id="A0A1H0VDU5"/>
<dbReference type="Gene3D" id="1.10.260.40">
    <property type="entry name" value="lambda repressor-like DNA-binding domains"/>
    <property type="match status" value="1"/>
</dbReference>
<keyword evidence="1" id="KW-0238">DNA-binding</keyword>
<dbReference type="InterPro" id="IPR050807">
    <property type="entry name" value="TransReg_Diox_bact_type"/>
</dbReference>
<gene>
    <name evidence="3" type="ORF">SAMN05216565_106218</name>
</gene>
<dbReference type="PANTHER" id="PTHR46797:SF1">
    <property type="entry name" value="METHYLPHOSPHONATE SYNTHASE"/>
    <property type="match status" value="1"/>
</dbReference>
<dbReference type="Proteomes" id="UP000199159">
    <property type="component" value="Unassembled WGS sequence"/>
</dbReference>
<name>A0A1H0VDU5_9BACI</name>
<dbReference type="RefSeq" id="WP_090855322.1">
    <property type="nucleotide sequence ID" value="NZ_FNJU01000006.1"/>
</dbReference>
<dbReference type="PROSITE" id="PS50943">
    <property type="entry name" value="HTH_CROC1"/>
    <property type="match status" value="1"/>
</dbReference>
<reference evidence="4" key="1">
    <citation type="submission" date="2016-10" db="EMBL/GenBank/DDBJ databases">
        <authorList>
            <person name="Varghese N."/>
            <person name="Submissions S."/>
        </authorList>
    </citation>
    <scope>NUCLEOTIDE SEQUENCE [LARGE SCALE GENOMIC DNA]</scope>
    <source>
        <strain evidence="4">IBRC-M10078</strain>
    </source>
</reference>
<proteinExistence type="predicted"/>
<dbReference type="Pfam" id="PF01381">
    <property type="entry name" value="HTH_3"/>
    <property type="match status" value="1"/>
</dbReference>
<dbReference type="GO" id="GO:0003700">
    <property type="term" value="F:DNA-binding transcription factor activity"/>
    <property type="evidence" value="ECO:0007669"/>
    <property type="project" value="TreeGrafter"/>
</dbReference>
<organism evidence="3 4">
    <name type="scientific">Litchfieldia salsa</name>
    <dbReference type="NCBI Taxonomy" id="930152"/>
    <lineage>
        <taxon>Bacteria</taxon>
        <taxon>Bacillati</taxon>
        <taxon>Bacillota</taxon>
        <taxon>Bacilli</taxon>
        <taxon>Bacillales</taxon>
        <taxon>Bacillaceae</taxon>
        <taxon>Litchfieldia</taxon>
    </lineage>
</organism>
<dbReference type="SUPFAM" id="SSF47413">
    <property type="entry name" value="lambda repressor-like DNA-binding domains"/>
    <property type="match status" value="1"/>
</dbReference>
<keyword evidence="4" id="KW-1185">Reference proteome</keyword>
<accession>A0A1H0VDU5</accession>
<protein>
    <submittedName>
        <fullName evidence="3">Transcriptional regulator, contains XRE-family HTH domain</fullName>
    </submittedName>
</protein>
<dbReference type="PANTHER" id="PTHR46797">
    <property type="entry name" value="HTH-TYPE TRANSCRIPTIONAL REGULATOR"/>
    <property type="match status" value="1"/>
</dbReference>
<dbReference type="CDD" id="cd00093">
    <property type="entry name" value="HTH_XRE"/>
    <property type="match status" value="1"/>
</dbReference>
<dbReference type="SMART" id="SM00530">
    <property type="entry name" value="HTH_XRE"/>
    <property type="match status" value="1"/>
</dbReference>
<sequence>MTKQLGERIKELRIDHGMTLKELGHAINFNYSNLSKIERGHRKPTIEFLECLSFFFNIHISYFFDEGIGKRNLCKEEHEWISLSNEMKHQNITIEEVRELVNVLNNSRKISY</sequence>
<dbReference type="OrthoDB" id="2081653at2"/>
<dbReference type="GO" id="GO:0003677">
    <property type="term" value="F:DNA binding"/>
    <property type="evidence" value="ECO:0007669"/>
    <property type="project" value="UniProtKB-KW"/>
</dbReference>
<feature type="domain" description="HTH cro/C1-type" evidence="2">
    <location>
        <begin position="9"/>
        <end position="63"/>
    </location>
</feature>
<evidence type="ECO:0000259" key="2">
    <source>
        <dbReference type="PROSITE" id="PS50943"/>
    </source>
</evidence>
<dbReference type="InterPro" id="IPR001387">
    <property type="entry name" value="Cro/C1-type_HTH"/>
</dbReference>
<dbReference type="InterPro" id="IPR010982">
    <property type="entry name" value="Lambda_DNA-bd_dom_sf"/>
</dbReference>